<name>A0A8C2BWK2_CYPCA</name>
<feature type="region of interest" description="Disordered" evidence="1">
    <location>
        <begin position="590"/>
        <end position="612"/>
    </location>
</feature>
<dbReference type="SUPFAM" id="SSF56935">
    <property type="entry name" value="Porins"/>
    <property type="match status" value="1"/>
</dbReference>
<feature type="compositionally biased region" description="Polar residues" evidence="1">
    <location>
        <begin position="212"/>
        <end position="239"/>
    </location>
</feature>
<dbReference type="GO" id="GO:0003682">
    <property type="term" value="F:chromatin binding"/>
    <property type="evidence" value="ECO:0007669"/>
    <property type="project" value="TreeGrafter"/>
</dbReference>
<feature type="compositionally biased region" description="Polar residues" evidence="1">
    <location>
        <begin position="590"/>
        <end position="605"/>
    </location>
</feature>
<dbReference type="GO" id="GO:0003677">
    <property type="term" value="F:DNA binding"/>
    <property type="evidence" value="ECO:0007669"/>
    <property type="project" value="InterPro"/>
</dbReference>
<evidence type="ECO:0000259" key="2">
    <source>
        <dbReference type="PROSITE" id="PS50982"/>
    </source>
</evidence>
<dbReference type="PANTHER" id="PTHR16112">
    <property type="entry name" value="METHYL-CPG BINDING PROTEIN, DROSOPHILA"/>
    <property type="match status" value="1"/>
</dbReference>
<feature type="compositionally biased region" description="Low complexity" evidence="1">
    <location>
        <begin position="250"/>
        <end position="266"/>
    </location>
</feature>
<organism evidence="3 4">
    <name type="scientific">Cyprinus carpio</name>
    <name type="common">Common carp</name>
    <dbReference type="NCBI Taxonomy" id="7962"/>
    <lineage>
        <taxon>Eukaryota</taxon>
        <taxon>Metazoa</taxon>
        <taxon>Chordata</taxon>
        <taxon>Craniata</taxon>
        <taxon>Vertebrata</taxon>
        <taxon>Euteleostomi</taxon>
        <taxon>Actinopterygii</taxon>
        <taxon>Neopterygii</taxon>
        <taxon>Teleostei</taxon>
        <taxon>Ostariophysi</taxon>
        <taxon>Cypriniformes</taxon>
        <taxon>Cyprinidae</taxon>
        <taxon>Cyprininae</taxon>
        <taxon>Cyprinus</taxon>
    </lineage>
</organism>
<feature type="compositionally biased region" description="Basic and acidic residues" evidence="1">
    <location>
        <begin position="1484"/>
        <end position="1494"/>
    </location>
</feature>
<sequence>MTGGSESGAGEKDGGTTLIAQIPVGWQRKVEDGAVSYISPSGTVLRSVDEARVYLRTDGTCKCGLECPLVPNKVFNFDPAAMVRAPGHQSGKIEEDMTKLCNHRRKVDAMAALCQSMQPSHLPSPAQATGGVIYSVDGREPRGSMVAHGDGIHCTYPQPRHNQPIGFPLSSPRSVVQNGSVSLSPISRPPEQGSPLKKPQTPVGCMPGYAKQQWSPHPPLSQNIPQRTVHNPTSPNSVKPSVHMHKHPSDPSNSFSLSPSSSLTLSGRAAPPNSQGASVKSPSPLSPSHTLETFSPRQRSRHSSTSSLSEHGAQGSVFIQGGKPSSPCSRLEGILQHYKDCSTSANQSNHQMSQALSLVHPNAGDKRNGVSSAQAPGLLGLPLGQILNQKKSQQKGHINNSFPASSLLSAAAKAQVANQKTQLNAADALTALPLTGLDKEQQSKVLISTLNSSVHPTSARAQSLTALLLPHSPSLSPASPAVAEKNLRRKRQRRSPTVLNMFKDSQLGWTAGDLSGPPLLISPCLSPPSPPVPHLDNHRLSVGPPNASRLQDSEEGRKLGLANSLPSPSQPLSALLQLLSMQSATQQSSVATAIPSNRHTNTLPSSPRPITPQTPQCDMQSTLRLPNHTLQPQPQSTVPMPEPPIQRPPSQPFPLMGDETTMNLKTTSSSTVLNLSQTTTTDLNSSILSMMNQMSSTCLPSFPEKGCGPKTTDTCLDHSTYQINQSNHNQALESKGPVESMDQPDSDARLLGGCEPDHSLSLPNAPSSDPSNPTTDPAVSLAEAFPFMSQEQLLQLLSSNAGLPSLLPPFLGSLPLGVWMSSQPSVPGGAQAQPTSAILNQGSPLSILNQGELPVNLLLNPPGSAAAEAEVEGGEKPPGLQALLMASLLLGQNPAAMLPLPALNLELPTLQQVFADGVSLEKTPALLDSVLMGPGLLEALQTLAPSADGQSLLLSAHLTPPPHAFLSLNPALLTAALAQTEPLPNHPQSPSPHSQGTLSSPALVSTSVSCGPLVSGTVPEVCDPLAEQDKNNTQTPHFLPPLLAPGVLGHLTALGNISSLHGLLGAGPLLLPQGPSLSVPLTQNQTALNPLTCLQLTMAPALMGEKPVALHETPPSQDQLPSASISQDSLLNPIQTPLQQRETFDPYGSFMDTIYTSFLQVNERDSYPELPPPLSPRRACSVHNPDLTRLGLDTAQSQSPARGTPKPSEDPSTPPPCDAPLEEAKTDGSAAVYSNGIGSGAEGRGGEEEEDGRRPQGYLSPGERLREAAEDIRDAEQVRAEDVHTGARRGRKRKQSLQRGAALLGGIDSIIEEPTVRDTHTHTLSLSLSVSLSLTHTNTLTHTICLSYTHTHTHTHTHSNSHTLTLTYTHSNSHTHSLLHTLTHTLSLSLSHTHTHSLALTPTLTHTHTHTHTHSLSLSHTHSHSYTHTHTHSHTLSLSLSHTHTHTHSLALTHTVTHTHTLSCITQCLMCCDADSVVQTPAARQREETPRRPIDPTVLSRQHQHCCHGNTL</sequence>
<feature type="compositionally biased region" description="Polar residues" evidence="1">
    <location>
        <begin position="272"/>
        <end position="293"/>
    </location>
</feature>
<evidence type="ECO:0000313" key="4">
    <source>
        <dbReference type="Proteomes" id="UP000694701"/>
    </source>
</evidence>
<dbReference type="GO" id="GO:0010369">
    <property type="term" value="C:chromocenter"/>
    <property type="evidence" value="ECO:0007669"/>
    <property type="project" value="TreeGrafter"/>
</dbReference>
<dbReference type="Ensembl" id="ENSCCRT00020004042.1">
    <property type="protein sequence ID" value="ENSCCRP00020003504.1"/>
    <property type="gene ID" value="ENSCCRG00020002016.1"/>
</dbReference>
<feature type="compositionally biased region" description="Basic residues" evidence="1">
    <location>
        <begin position="1286"/>
        <end position="1296"/>
    </location>
</feature>
<feature type="compositionally biased region" description="Polar residues" evidence="1">
    <location>
        <begin position="171"/>
        <end position="185"/>
    </location>
</feature>
<feature type="compositionally biased region" description="Low complexity" evidence="1">
    <location>
        <begin position="759"/>
        <end position="778"/>
    </location>
</feature>
<evidence type="ECO:0000313" key="3">
    <source>
        <dbReference type="Ensembl" id="ENSCCRP00020003504.1"/>
    </source>
</evidence>
<dbReference type="InterPro" id="IPR001739">
    <property type="entry name" value="Methyl_CpG_DNA-bd"/>
</dbReference>
<feature type="region of interest" description="Disordered" evidence="1">
    <location>
        <begin position="981"/>
        <end position="1002"/>
    </location>
</feature>
<protein>
    <submittedName>
        <fullName evidence="3">Methyl-CpG binding domain protein 6</fullName>
    </submittedName>
</protein>
<dbReference type="GO" id="GO:0005634">
    <property type="term" value="C:nucleus"/>
    <property type="evidence" value="ECO:0007669"/>
    <property type="project" value="TreeGrafter"/>
</dbReference>
<reference evidence="3" key="1">
    <citation type="submission" date="2025-08" db="UniProtKB">
        <authorList>
            <consortium name="Ensembl"/>
        </authorList>
    </citation>
    <scope>IDENTIFICATION</scope>
</reference>
<evidence type="ECO:0000256" key="1">
    <source>
        <dbReference type="SAM" id="MobiDB-lite"/>
    </source>
</evidence>
<feature type="region of interest" description="Disordered" evidence="1">
    <location>
        <begin position="156"/>
        <end position="326"/>
    </location>
</feature>
<dbReference type="SMART" id="SM00391">
    <property type="entry name" value="MBD"/>
    <property type="match status" value="1"/>
</dbReference>
<accession>A0A8C2BWK2</accession>
<feature type="domain" description="MBD" evidence="2">
    <location>
        <begin position="12"/>
        <end position="82"/>
    </location>
</feature>
<feature type="region of interest" description="Disordered" evidence="1">
    <location>
        <begin position="1277"/>
        <end position="1297"/>
    </location>
</feature>
<feature type="region of interest" description="Disordered" evidence="1">
    <location>
        <begin position="731"/>
        <end position="778"/>
    </location>
</feature>
<dbReference type="PANTHER" id="PTHR16112:SF17">
    <property type="entry name" value="METHYL-CPG-BINDING DOMAIN PROTEIN 6"/>
    <property type="match status" value="1"/>
</dbReference>
<dbReference type="SUPFAM" id="SSF54171">
    <property type="entry name" value="DNA-binding domain"/>
    <property type="match status" value="1"/>
</dbReference>
<feature type="region of interest" description="Disordered" evidence="1">
    <location>
        <begin position="1189"/>
        <end position="1262"/>
    </location>
</feature>
<feature type="region of interest" description="Disordered" evidence="1">
    <location>
        <begin position="1480"/>
        <end position="1501"/>
    </location>
</feature>
<proteinExistence type="predicted"/>
<dbReference type="InterPro" id="IPR016177">
    <property type="entry name" value="DNA-bd_dom_sf"/>
</dbReference>
<feature type="region of interest" description="Disordered" evidence="1">
    <location>
        <begin position="527"/>
        <end position="556"/>
    </location>
</feature>
<dbReference type="PROSITE" id="PS50982">
    <property type="entry name" value="MBD"/>
    <property type="match status" value="1"/>
</dbReference>
<dbReference type="Proteomes" id="UP000694701">
    <property type="component" value="Unplaced"/>
</dbReference>